<sequence length="422" mass="46444">MNANDPYGFMLELCRVSFSQEDLLRRRPFVGDSVEEDEPSCSGEIPVASTGITMMSLPETQDERNDSSTPQDVFHTPPEEPALSTNDDQPRTMEFEHCTVNRTVFDDEAEDVDYWADCIEGGSSVDLGRDSDLGFSEVEMTRRIGSHGVHGVDEFTDLKLNEVRVLEREVSLKDGLGELPSKRLKLSEQNLGLDTSTDCFGIESPKPREHIVSKGKMACDEASLYNCGSDSQENVIITEQLLAETSDDDGEEHAIGESSGTKNLDSCENLNAQVIQSELEQSSGGGFSFGGVERVAEVEKCVVNSAINEEICEADKMPHCVVQNKATHEVSETVEDHDMSDNHPGKPGLPSSIFGWMENAAKGLDSGKLPQARILDVLKVLKPNEESLEDVSLLEVAKKRGMDFPRPRWWPEEGVSGNSRVV</sequence>
<dbReference type="KEGG" id="qsa:O6P43_034033"/>
<dbReference type="EMBL" id="JARAOO010000014">
    <property type="protein sequence ID" value="KAJ7944678.1"/>
    <property type="molecule type" value="Genomic_DNA"/>
</dbReference>
<accession>A0AAD7KRH0</accession>
<keyword evidence="3" id="KW-1185">Reference proteome</keyword>
<evidence type="ECO:0000313" key="2">
    <source>
        <dbReference type="EMBL" id="KAJ7944679.1"/>
    </source>
</evidence>
<dbReference type="Proteomes" id="UP001163823">
    <property type="component" value="Chromosome 14"/>
</dbReference>
<feature type="region of interest" description="Disordered" evidence="1">
    <location>
        <begin position="60"/>
        <end position="89"/>
    </location>
</feature>
<name>A0AAD7KRH0_QUISA</name>
<comment type="caution">
    <text evidence="2">The sequence shown here is derived from an EMBL/GenBank/DDBJ whole genome shotgun (WGS) entry which is preliminary data.</text>
</comment>
<dbReference type="PANTHER" id="PTHR38221:SF1">
    <property type="entry name" value="OVULE PROTEIN"/>
    <property type="match status" value="1"/>
</dbReference>
<proteinExistence type="predicted"/>
<gene>
    <name evidence="2" type="ORF">O6P43_034033</name>
</gene>
<evidence type="ECO:0000256" key="1">
    <source>
        <dbReference type="SAM" id="MobiDB-lite"/>
    </source>
</evidence>
<organism evidence="2 3">
    <name type="scientific">Quillaja saponaria</name>
    <name type="common">Soap bark tree</name>
    <dbReference type="NCBI Taxonomy" id="32244"/>
    <lineage>
        <taxon>Eukaryota</taxon>
        <taxon>Viridiplantae</taxon>
        <taxon>Streptophyta</taxon>
        <taxon>Embryophyta</taxon>
        <taxon>Tracheophyta</taxon>
        <taxon>Spermatophyta</taxon>
        <taxon>Magnoliopsida</taxon>
        <taxon>eudicotyledons</taxon>
        <taxon>Gunneridae</taxon>
        <taxon>Pentapetalae</taxon>
        <taxon>rosids</taxon>
        <taxon>fabids</taxon>
        <taxon>Fabales</taxon>
        <taxon>Quillajaceae</taxon>
        <taxon>Quillaja</taxon>
    </lineage>
</organism>
<reference evidence="2" key="1">
    <citation type="journal article" date="2023" name="Science">
        <title>Elucidation of the pathway for biosynthesis of saponin adjuvants from the soapbark tree.</title>
        <authorList>
            <person name="Reed J."/>
            <person name="Orme A."/>
            <person name="El-Demerdash A."/>
            <person name="Owen C."/>
            <person name="Martin L.B.B."/>
            <person name="Misra R.C."/>
            <person name="Kikuchi S."/>
            <person name="Rejzek M."/>
            <person name="Martin A.C."/>
            <person name="Harkess A."/>
            <person name="Leebens-Mack J."/>
            <person name="Louveau T."/>
            <person name="Stephenson M.J."/>
            <person name="Osbourn A."/>
        </authorList>
    </citation>
    <scope>NUCLEOTIDE SEQUENCE</scope>
    <source>
        <strain evidence="2">S10</strain>
    </source>
</reference>
<evidence type="ECO:0000313" key="3">
    <source>
        <dbReference type="Proteomes" id="UP001163823"/>
    </source>
</evidence>
<dbReference type="AlphaFoldDB" id="A0AAD7KRH0"/>
<protein>
    <submittedName>
        <fullName evidence="2">Kelch repeat-containing protein</fullName>
    </submittedName>
</protein>
<dbReference type="PANTHER" id="PTHR38221">
    <property type="entry name" value="BNAA04G14260D PROTEIN"/>
    <property type="match status" value="1"/>
</dbReference>
<dbReference type="EMBL" id="JARAOO010000014">
    <property type="protein sequence ID" value="KAJ7944679.1"/>
    <property type="molecule type" value="Genomic_DNA"/>
</dbReference>